<comment type="subcellular location">
    <subcellularLocation>
        <location evidence="1">Cell membrane</location>
    </subcellularLocation>
</comment>
<evidence type="ECO:0000313" key="10">
    <source>
        <dbReference type="EMBL" id="TDN84491.1"/>
    </source>
</evidence>
<evidence type="ECO:0000256" key="7">
    <source>
        <dbReference type="ARBA" id="ARBA00023136"/>
    </source>
</evidence>
<evidence type="ECO:0000256" key="3">
    <source>
        <dbReference type="ARBA" id="ARBA00022692"/>
    </source>
</evidence>
<sequence>MFFGSVAAKDDAANYVSEVAAHDPAAITEARLKHCFDVSKVCDGKYASLKKAIWFGLPALAVTLVAIVLNT</sequence>
<accession>A0A4R6FRW7</accession>
<keyword evidence="11" id="KW-1185">Reference proteome</keyword>
<evidence type="ECO:0000256" key="1">
    <source>
        <dbReference type="ARBA" id="ARBA00004236"/>
    </source>
</evidence>
<feature type="transmembrane region" description="Helical" evidence="8">
    <location>
        <begin position="52"/>
        <end position="69"/>
    </location>
</feature>
<gene>
    <name evidence="10" type="ORF">EV664_103134</name>
</gene>
<keyword evidence="4" id="KW-0547">Nucleotide-binding</keyword>
<dbReference type="EMBL" id="SNWD01000003">
    <property type="protein sequence ID" value="TDN84491.1"/>
    <property type="molecule type" value="Genomic_DNA"/>
</dbReference>
<dbReference type="Pfam" id="PF18967">
    <property type="entry name" value="PycTM"/>
    <property type="match status" value="1"/>
</dbReference>
<dbReference type="Proteomes" id="UP000295493">
    <property type="component" value="Unassembled WGS sequence"/>
</dbReference>
<evidence type="ECO:0000256" key="5">
    <source>
        <dbReference type="ARBA" id="ARBA00022989"/>
    </source>
</evidence>
<evidence type="ECO:0000256" key="2">
    <source>
        <dbReference type="ARBA" id="ARBA00022475"/>
    </source>
</evidence>
<name>A0A4R6FRW7_9SPHN</name>
<evidence type="ECO:0000259" key="9">
    <source>
        <dbReference type="Pfam" id="PF18967"/>
    </source>
</evidence>
<organism evidence="10 11">
    <name type="scientific">Stakelama pacifica</name>
    <dbReference type="NCBI Taxonomy" id="517720"/>
    <lineage>
        <taxon>Bacteria</taxon>
        <taxon>Pseudomonadati</taxon>
        <taxon>Pseudomonadota</taxon>
        <taxon>Alphaproteobacteria</taxon>
        <taxon>Sphingomonadales</taxon>
        <taxon>Sphingomonadaceae</taxon>
        <taxon>Stakelama</taxon>
    </lineage>
</organism>
<dbReference type="InterPro" id="IPR043760">
    <property type="entry name" value="PycTM_dom"/>
</dbReference>
<evidence type="ECO:0000256" key="6">
    <source>
        <dbReference type="ARBA" id="ARBA00023118"/>
    </source>
</evidence>
<keyword evidence="7 8" id="KW-0472">Membrane</keyword>
<evidence type="ECO:0000256" key="8">
    <source>
        <dbReference type="SAM" id="Phobius"/>
    </source>
</evidence>
<dbReference type="AlphaFoldDB" id="A0A4R6FRW7"/>
<keyword evidence="6" id="KW-0051">Antiviral defense</keyword>
<protein>
    <recommendedName>
        <fullName evidence="9">Pycsar effector protein domain-containing protein</fullName>
    </recommendedName>
</protein>
<keyword evidence="2" id="KW-1003">Cell membrane</keyword>
<proteinExistence type="predicted"/>
<keyword evidence="3 8" id="KW-0812">Transmembrane</keyword>
<keyword evidence="5 8" id="KW-1133">Transmembrane helix</keyword>
<evidence type="ECO:0000256" key="4">
    <source>
        <dbReference type="ARBA" id="ARBA00022741"/>
    </source>
</evidence>
<reference evidence="10 11" key="1">
    <citation type="submission" date="2019-03" db="EMBL/GenBank/DDBJ databases">
        <title>Genomic Encyclopedia of Type Strains, Phase IV (KMG-IV): sequencing the most valuable type-strain genomes for metagenomic binning, comparative biology and taxonomic classification.</title>
        <authorList>
            <person name="Goeker M."/>
        </authorList>
    </citation>
    <scope>NUCLEOTIDE SEQUENCE [LARGE SCALE GENOMIC DNA]</scope>
    <source>
        <strain evidence="10 11">DSM 25059</strain>
    </source>
</reference>
<feature type="domain" description="Pycsar effector protein" evidence="9">
    <location>
        <begin position="1"/>
        <end position="69"/>
    </location>
</feature>
<evidence type="ECO:0000313" key="11">
    <source>
        <dbReference type="Proteomes" id="UP000295493"/>
    </source>
</evidence>
<comment type="caution">
    <text evidence="10">The sequence shown here is derived from an EMBL/GenBank/DDBJ whole genome shotgun (WGS) entry which is preliminary data.</text>
</comment>